<dbReference type="Proteomes" id="UP001237642">
    <property type="component" value="Unassembled WGS sequence"/>
</dbReference>
<reference evidence="1" key="2">
    <citation type="submission" date="2023-05" db="EMBL/GenBank/DDBJ databases">
        <authorList>
            <person name="Schelkunov M.I."/>
        </authorList>
    </citation>
    <scope>NUCLEOTIDE SEQUENCE</scope>
    <source>
        <strain evidence="1">Hsosn_3</strain>
        <tissue evidence="1">Leaf</tissue>
    </source>
</reference>
<organism evidence="1 2">
    <name type="scientific">Heracleum sosnowskyi</name>
    <dbReference type="NCBI Taxonomy" id="360622"/>
    <lineage>
        <taxon>Eukaryota</taxon>
        <taxon>Viridiplantae</taxon>
        <taxon>Streptophyta</taxon>
        <taxon>Embryophyta</taxon>
        <taxon>Tracheophyta</taxon>
        <taxon>Spermatophyta</taxon>
        <taxon>Magnoliopsida</taxon>
        <taxon>eudicotyledons</taxon>
        <taxon>Gunneridae</taxon>
        <taxon>Pentapetalae</taxon>
        <taxon>asterids</taxon>
        <taxon>campanulids</taxon>
        <taxon>Apiales</taxon>
        <taxon>Apiaceae</taxon>
        <taxon>Apioideae</taxon>
        <taxon>apioid superclade</taxon>
        <taxon>Tordylieae</taxon>
        <taxon>Tordyliinae</taxon>
        <taxon>Heracleum</taxon>
    </lineage>
</organism>
<evidence type="ECO:0000313" key="1">
    <source>
        <dbReference type="EMBL" id="KAK1384235.1"/>
    </source>
</evidence>
<protein>
    <submittedName>
        <fullName evidence="1">Uncharacterized protein</fullName>
    </submittedName>
</protein>
<accession>A0AAD8IHY4</accession>
<dbReference type="AlphaFoldDB" id="A0AAD8IHY4"/>
<keyword evidence="2" id="KW-1185">Reference proteome</keyword>
<evidence type="ECO:0000313" key="2">
    <source>
        <dbReference type="Proteomes" id="UP001237642"/>
    </source>
</evidence>
<reference evidence="1" key="1">
    <citation type="submission" date="2023-02" db="EMBL/GenBank/DDBJ databases">
        <title>Genome of toxic invasive species Heracleum sosnowskyi carries increased number of genes despite the absence of recent whole-genome duplications.</title>
        <authorList>
            <person name="Schelkunov M."/>
            <person name="Shtratnikova V."/>
            <person name="Makarenko M."/>
            <person name="Klepikova A."/>
            <person name="Omelchenko D."/>
            <person name="Novikova G."/>
            <person name="Obukhova E."/>
            <person name="Bogdanov V."/>
            <person name="Penin A."/>
            <person name="Logacheva M."/>
        </authorList>
    </citation>
    <scope>NUCLEOTIDE SEQUENCE</scope>
    <source>
        <strain evidence="1">Hsosn_3</strain>
        <tissue evidence="1">Leaf</tissue>
    </source>
</reference>
<gene>
    <name evidence="1" type="ORF">POM88_021970</name>
</gene>
<proteinExistence type="predicted"/>
<comment type="caution">
    <text evidence="1">The sequence shown here is derived from an EMBL/GenBank/DDBJ whole genome shotgun (WGS) entry which is preliminary data.</text>
</comment>
<dbReference type="EMBL" id="JAUIZM010000005">
    <property type="protein sequence ID" value="KAK1384235.1"/>
    <property type="molecule type" value="Genomic_DNA"/>
</dbReference>
<name>A0AAD8IHY4_9APIA</name>
<sequence>MGLNTSSSGVLQDRGGFLKFRGIKAEDPDQAIFYELYACAPEVLAKINISSGSKVGQLQPDQSVRLPRQISDPLLYEMEDCILEAVLNEKIEKLLLSDVLFISALL</sequence>